<gene>
    <name evidence="1" type="ORF">HAP48_026560</name>
</gene>
<name>A0A973W2X6_9BRAD</name>
<proteinExistence type="predicted"/>
<dbReference type="AlphaFoldDB" id="A0A973W2X6"/>
<reference evidence="1" key="1">
    <citation type="submission" date="2020-06" db="EMBL/GenBank/DDBJ databases">
        <title>Whole Genome Sequence of Bradyrhizobium sp. Strain 1S1.</title>
        <authorList>
            <person name="Bromfield E.S.P."/>
            <person name="Cloutier S."/>
        </authorList>
    </citation>
    <scope>NUCLEOTIDE SEQUENCE [LARGE SCALE GENOMIC DNA]</scope>
    <source>
        <strain evidence="1">1S1</strain>
    </source>
</reference>
<protein>
    <submittedName>
        <fullName evidence="1">Uncharacterized protein</fullName>
    </submittedName>
</protein>
<dbReference type="RefSeq" id="WP_166205779.1">
    <property type="nucleotide sequence ID" value="NZ_CP088285.1"/>
</dbReference>
<evidence type="ECO:0000313" key="1">
    <source>
        <dbReference type="EMBL" id="NVI46457.1"/>
    </source>
</evidence>
<dbReference type="EMBL" id="JAAOLE020000001">
    <property type="protein sequence ID" value="NVI46457.1"/>
    <property type="molecule type" value="Genomic_DNA"/>
</dbReference>
<accession>A0A973W2X6</accession>
<sequence length="65" mass="7631">MSEKSVIEDIIEAAAKHGRESEPDHEVGDLQDLLRVAWKIMEPRQRIRFWNHDTTTELLKEWGGM</sequence>
<comment type="caution">
    <text evidence="1">The sequence shown here is derived from an EMBL/GenBank/DDBJ whole genome shotgun (WGS) entry which is preliminary data.</text>
</comment>
<organism evidence="1">
    <name type="scientific">Bradyrhizobium septentrionale</name>
    <dbReference type="NCBI Taxonomy" id="1404411"/>
    <lineage>
        <taxon>Bacteria</taxon>
        <taxon>Pseudomonadati</taxon>
        <taxon>Pseudomonadota</taxon>
        <taxon>Alphaproteobacteria</taxon>
        <taxon>Hyphomicrobiales</taxon>
        <taxon>Nitrobacteraceae</taxon>
        <taxon>Bradyrhizobium</taxon>
    </lineage>
</organism>